<proteinExistence type="predicted"/>
<feature type="compositionally biased region" description="Polar residues" evidence="1">
    <location>
        <begin position="241"/>
        <end position="259"/>
    </location>
</feature>
<evidence type="ECO:0000256" key="1">
    <source>
        <dbReference type="SAM" id="MobiDB-lite"/>
    </source>
</evidence>
<sequence>MSYLSLVPLINRHWAIKRKRWYRFGCENQSPLGNVGYQGKSKAIRWTGLPLNFGPVGSSDKTPPARRQLTFLGDECWGSILIPNKLELTNGHRTCSAGQRTCSMLQPRAAIADERVARKVLWQINLRRFGPLASGNRGNLRERFQSPDRGMLPTADRRERRDRRDLLPKTDGSSRVFVAVHSTAAREEEMQVIIAGNYDSPTPSPSPSPTSSPSCPVINAKMIRAGPWKTPKQSRLVKKPSPSSGCTLHLQSTHRQTPNSPFTGTAVFCSDLHRHGNRGVFTTAFASDHALVACSMT</sequence>
<organism evidence="2">
    <name type="scientific">Drosophila melanogaster</name>
    <name type="common">Fruit fly</name>
    <dbReference type="NCBI Taxonomy" id="7227"/>
    <lineage>
        <taxon>Eukaryota</taxon>
        <taxon>Metazoa</taxon>
        <taxon>Ecdysozoa</taxon>
        <taxon>Arthropoda</taxon>
        <taxon>Hexapoda</taxon>
        <taxon>Insecta</taxon>
        <taxon>Pterygota</taxon>
        <taxon>Neoptera</taxon>
        <taxon>Endopterygota</taxon>
        <taxon>Diptera</taxon>
        <taxon>Brachycera</taxon>
        <taxon>Muscomorpha</taxon>
        <taxon>Ephydroidea</taxon>
        <taxon>Drosophilidae</taxon>
        <taxon>Drosophila</taxon>
        <taxon>Sophophora</taxon>
    </lineage>
</organism>
<feature type="compositionally biased region" description="Basic and acidic residues" evidence="1">
    <location>
        <begin position="155"/>
        <end position="168"/>
    </location>
</feature>
<protein>
    <submittedName>
        <fullName evidence="2">HDC00471</fullName>
    </submittedName>
</protein>
<dbReference type="EMBL" id="BK003296">
    <property type="protein sequence ID" value="DAA03495.1"/>
    <property type="molecule type" value="Genomic_DNA"/>
</dbReference>
<reference evidence="2" key="1">
    <citation type="journal article" date="2003" name="Genome Biol.">
        <title>An integrated gene annotation and transcriptional profiling approach towards the full gene content of the Drosophila genome.</title>
        <authorList>
            <person name="Hild M."/>
            <person name="Beckmann B."/>
            <person name="Haas S.A."/>
            <person name="Koch B."/>
            <person name="Solovyev V."/>
            <person name="Busold C."/>
            <person name="Fellenberg K."/>
            <person name="Boutros M."/>
            <person name="Vingron M."/>
            <person name="Sauer F."/>
            <person name="Hoheisel J.D."/>
            <person name="Paro R."/>
        </authorList>
    </citation>
    <scope>NUCLEOTIDE SEQUENCE</scope>
</reference>
<accession>Q6IHX0</accession>
<evidence type="ECO:0000313" key="2">
    <source>
        <dbReference type="EMBL" id="DAA03495.1"/>
    </source>
</evidence>
<name>Q6IHX0_DROME</name>
<feature type="region of interest" description="Disordered" evidence="1">
    <location>
        <begin position="135"/>
        <end position="170"/>
    </location>
</feature>
<dbReference type="AlphaFoldDB" id="Q6IHX0"/>
<gene>
    <name evidence="2" type="ORF">HDC00471</name>
</gene>
<feature type="region of interest" description="Disordered" evidence="1">
    <location>
        <begin position="228"/>
        <end position="259"/>
    </location>
</feature>